<proteinExistence type="predicted"/>
<comment type="caution">
    <text evidence="1">The sequence shown here is derived from an EMBL/GenBank/DDBJ whole genome shotgun (WGS) entry which is preliminary data.</text>
</comment>
<protein>
    <recommendedName>
        <fullName evidence="3">Amidohydrolase</fullName>
    </recommendedName>
</protein>
<dbReference type="Proteomes" id="UP000811619">
    <property type="component" value="Unassembled WGS sequence"/>
</dbReference>
<sequence length="139" mass="14896">MAVDWRHIRELVSLQLDKLSADLRRVNQAIHGTPELAYHEFHAHYKLSDFLSTRGFAVERQTYGLATSFEATAGSGGRLVVFCAEYDALPGLGHGCGHNLVATSSLGAFLGAAHVLRRLGLVGRVRLLGTPAEEGGGGK</sequence>
<dbReference type="PANTHER" id="PTHR30575:SF0">
    <property type="entry name" value="XAA-ARG DIPEPTIDASE"/>
    <property type="match status" value="1"/>
</dbReference>
<evidence type="ECO:0000313" key="2">
    <source>
        <dbReference type="Proteomes" id="UP000811619"/>
    </source>
</evidence>
<dbReference type="InterPro" id="IPR052030">
    <property type="entry name" value="Peptidase_M20/M20A_hydrolases"/>
</dbReference>
<dbReference type="SUPFAM" id="SSF53187">
    <property type="entry name" value="Zn-dependent exopeptidases"/>
    <property type="match status" value="1"/>
</dbReference>
<evidence type="ECO:0000313" key="1">
    <source>
        <dbReference type="EMBL" id="KAG5913633.1"/>
    </source>
</evidence>
<dbReference type="AlphaFoldDB" id="A0A8K0J071"/>
<dbReference type="OrthoDB" id="6119954at2759"/>
<gene>
    <name evidence="1" type="ORF">E4U42_000963</name>
</gene>
<name>A0A8K0J071_9HYPO</name>
<evidence type="ECO:0008006" key="3">
    <source>
        <dbReference type="Google" id="ProtNLM"/>
    </source>
</evidence>
<dbReference type="PANTHER" id="PTHR30575">
    <property type="entry name" value="PEPTIDASE M20"/>
    <property type="match status" value="1"/>
</dbReference>
<organism evidence="1 2">
    <name type="scientific">Claviceps africana</name>
    <dbReference type="NCBI Taxonomy" id="83212"/>
    <lineage>
        <taxon>Eukaryota</taxon>
        <taxon>Fungi</taxon>
        <taxon>Dikarya</taxon>
        <taxon>Ascomycota</taxon>
        <taxon>Pezizomycotina</taxon>
        <taxon>Sordariomycetes</taxon>
        <taxon>Hypocreomycetidae</taxon>
        <taxon>Hypocreales</taxon>
        <taxon>Clavicipitaceae</taxon>
        <taxon>Claviceps</taxon>
    </lineage>
</organism>
<dbReference type="GO" id="GO:0016805">
    <property type="term" value="F:dipeptidase activity"/>
    <property type="evidence" value="ECO:0007669"/>
    <property type="project" value="TreeGrafter"/>
</dbReference>
<reference evidence="1" key="1">
    <citation type="journal article" date="2020" name="bioRxiv">
        <title>Whole genome comparisons of ergot fungi reveals the divergence and evolution of species within the genus Claviceps are the result of varying mechanisms driving genome evolution and host range expansion.</title>
        <authorList>
            <person name="Wyka S.A."/>
            <person name="Mondo S.J."/>
            <person name="Liu M."/>
            <person name="Dettman J."/>
            <person name="Nalam V."/>
            <person name="Broders K.D."/>
        </authorList>
    </citation>
    <scope>NUCLEOTIDE SEQUENCE</scope>
    <source>
        <strain evidence="1">CCC 489</strain>
    </source>
</reference>
<accession>A0A8K0J071</accession>
<feature type="non-terminal residue" evidence="1">
    <location>
        <position position="139"/>
    </location>
</feature>
<dbReference type="Gene3D" id="3.40.630.10">
    <property type="entry name" value="Zn peptidases"/>
    <property type="match status" value="1"/>
</dbReference>
<keyword evidence="2" id="KW-1185">Reference proteome</keyword>
<dbReference type="EMBL" id="SRPY01001277">
    <property type="protein sequence ID" value="KAG5913633.1"/>
    <property type="molecule type" value="Genomic_DNA"/>
</dbReference>